<organism evidence="2 3">
    <name type="scientific">Paraburkholderia sabiae</name>
    <dbReference type="NCBI Taxonomy" id="273251"/>
    <lineage>
        <taxon>Bacteria</taxon>
        <taxon>Pseudomonadati</taxon>
        <taxon>Pseudomonadota</taxon>
        <taxon>Betaproteobacteria</taxon>
        <taxon>Burkholderiales</taxon>
        <taxon>Burkholderiaceae</taxon>
        <taxon>Paraburkholderia</taxon>
    </lineage>
</organism>
<name>A0ABU9QCD1_9BURK</name>
<dbReference type="SUPFAM" id="SSF88659">
    <property type="entry name" value="Sigma3 and sigma4 domains of RNA polymerase sigma factors"/>
    <property type="match status" value="1"/>
</dbReference>
<dbReference type="InterPro" id="IPR013249">
    <property type="entry name" value="RNA_pol_sigma70_r4_t2"/>
</dbReference>
<gene>
    <name evidence="2" type="ORF">V4C55_15290</name>
</gene>
<proteinExistence type="predicted"/>
<dbReference type="Proteomes" id="UP001494588">
    <property type="component" value="Unassembled WGS sequence"/>
</dbReference>
<accession>A0ABU9QCD1</accession>
<dbReference type="Pfam" id="PF08281">
    <property type="entry name" value="Sigma70_r4_2"/>
    <property type="match status" value="1"/>
</dbReference>
<protein>
    <submittedName>
        <fullName evidence="2">Sigma factor-like helix-turn-helix DNA-binding protein</fullName>
    </submittedName>
</protein>
<feature type="domain" description="RNA polymerase sigma factor 70 region 4 type 2" evidence="1">
    <location>
        <begin position="69"/>
        <end position="115"/>
    </location>
</feature>
<dbReference type="EMBL" id="JAZHGC010000011">
    <property type="protein sequence ID" value="MEM5287085.1"/>
    <property type="molecule type" value="Genomic_DNA"/>
</dbReference>
<comment type="caution">
    <text evidence="2">The sequence shown here is derived from an EMBL/GenBank/DDBJ whole genome shotgun (WGS) entry which is preliminary data.</text>
</comment>
<evidence type="ECO:0000313" key="3">
    <source>
        <dbReference type="Proteomes" id="UP001494588"/>
    </source>
</evidence>
<dbReference type="RefSeq" id="WP_201657102.1">
    <property type="nucleotide sequence ID" value="NZ_CAJHCS010000026.1"/>
</dbReference>
<dbReference type="Gene3D" id="1.20.140.160">
    <property type="match status" value="1"/>
</dbReference>
<reference evidence="2 3" key="1">
    <citation type="submission" date="2024-01" db="EMBL/GenBank/DDBJ databases">
        <title>The diversity of rhizobia nodulating Mimosa spp. in eleven states of Brazil covering several biomes is determined by host plant, location, and edaphic factors.</title>
        <authorList>
            <person name="Rouws L."/>
            <person name="Barauna A."/>
            <person name="Beukes C."/>
            <person name="De Faria S.M."/>
            <person name="Gross E."/>
            <person name="Dos Reis Junior F.B."/>
            <person name="Simon M."/>
            <person name="Maluk M."/>
            <person name="Odee D.W."/>
            <person name="Kenicer G."/>
            <person name="Young J.P.W."/>
            <person name="Reis V.M."/>
            <person name="Zilli J."/>
            <person name="James E.K."/>
        </authorList>
    </citation>
    <scope>NUCLEOTIDE SEQUENCE [LARGE SCALE GENOMIC DNA]</scope>
    <source>
        <strain evidence="2 3">JPY77</strain>
    </source>
</reference>
<keyword evidence="3" id="KW-1185">Reference proteome</keyword>
<evidence type="ECO:0000259" key="1">
    <source>
        <dbReference type="Pfam" id="PF08281"/>
    </source>
</evidence>
<dbReference type="InterPro" id="IPR013324">
    <property type="entry name" value="RNA_pol_sigma_r3/r4-like"/>
</dbReference>
<sequence>MRALENENKLARDASPLHGMFSIIYSLWRDDSRGRMQRHCVHAASSVMCSDAKFDPATRMNEVIGHAISAIEQLTRTQRIAMLLVNAEGLDYEEAAGVLGVDVSVVVERLCTARKVIGASCAARQIGTHRHMRAE</sequence>
<evidence type="ECO:0000313" key="2">
    <source>
        <dbReference type="EMBL" id="MEM5287085.1"/>
    </source>
</evidence>